<dbReference type="EMBL" id="KI966443">
    <property type="protein sequence ID" value="EWC44248.1"/>
    <property type="molecule type" value="Genomic_DNA"/>
</dbReference>
<dbReference type="Proteomes" id="UP000024837">
    <property type="component" value="Unassembled WGS sequence"/>
</dbReference>
<sequence length="472" mass="49615">MLTLLSITLFLPLAALAQNSLCDKYTTAIFPDNTGSNQYSFIIRLVNTALIGNYIAPSNVAINGVLLPGTYMGEEVTLLPYFNGGLISSNRGEAPGTPTAINFLDDGGVAALSQGKPSYGQTSNQYKVFSHMYQFFGGLLGCSRYGQDGFASYQGNSKMYEAHKFMNLKPLQLGYFIQQVLLSTEALGFEPGDTQAFGSQLNNTFGRRCSPRQAVLPDTKPDLQAMCVDISCPLAEEPICRAYNNFGGFGLNPMTATSTRGPQVTDITPHLNSAHGDIYVASTFTTFDIQITTTIEGSTITIATFVAFPVIPPPVSFTTEVVSIPTTIDGSATFLTSQVVSPIGGGLMSTSTDIVTTNGTTITREYTFTVPSSVIKIITTVVTTSGSTITTRVPATVGNPALVIESGVETTLTSIFTSDGVVVTQVITTVVPVSATNATDTSTTGSPNGAPLQTAGPLLMLAIGAGLAGHML</sequence>
<organism evidence="2 3">
    <name type="scientific">Drechslerella stenobrocha 248</name>
    <dbReference type="NCBI Taxonomy" id="1043628"/>
    <lineage>
        <taxon>Eukaryota</taxon>
        <taxon>Fungi</taxon>
        <taxon>Dikarya</taxon>
        <taxon>Ascomycota</taxon>
        <taxon>Pezizomycotina</taxon>
        <taxon>Orbiliomycetes</taxon>
        <taxon>Orbiliales</taxon>
        <taxon>Orbiliaceae</taxon>
        <taxon>Drechslerella</taxon>
    </lineage>
</organism>
<dbReference type="OrthoDB" id="2110578at2759"/>
<gene>
    <name evidence="2" type="ORF">DRE_01074</name>
</gene>
<name>W7HWF5_9PEZI</name>
<accession>W7HWF5</accession>
<dbReference type="HOGENOM" id="CLU_037449_0_0_1"/>
<reference evidence="2 3" key="1">
    <citation type="submission" date="2013-05" db="EMBL/GenBank/DDBJ databases">
        <title>Drechslerella stenobrocha genome reveals carnivorous origination and mechanical trapping mechanism of predatory fungi.</title>
        <authorList>
            <person name="Liu X."/>
            <person name="Zhang W."/>
            <person name="Liu K."/>
        </authorList>
    </citation>
    <scope>NUCLEOTIDE SEQUENCE [LARGE SCALE GENOMIC DNA]</scope>
    <source>
        <strain evidence="2 3">248</strain>
    </source>
</reference>
<protein>
    <submittedName>
        <fullName evidence="2">Uncharacterized protein</fullName>
    </submittedName>
</protein>
<feature type="chain" id="PRO_5004895733" evidence="1">
    <location>
        <begin position="18"/>
        <end position="472"/>
    </location>
</feature>
<keyword evidence="1" id="KW-0732">Signal</keyword>
<keyword evidence="3" id="KW-1185">Reference proteome</keyword>
<feature type="signal peptide" evidence="1">
    <location>
        <begin position="1"/>
        <end position="17"/>
    </location>
</feature>
<evidence type="ECO:0000313" key="2">
    <source>
        <dbReference type="EMBL" id="EWC44248.1"/>
    </source>
</evidence>
<evidence type="ECO:0000313" key="3">
    <source>
        <dbReference type="Proteomes" id="UP000024837"/>
    </source>
</evidence>
<evidence type="ECO:0000256" key="1">
    <source>
        <dbReference type="SAM" id="SignalP"/>
    </source>
</evidence>
<proteinExistence type="predicted"/>
<dbReference type="AlphaFoldDB" id="W7HWF5"/>